<name>A0A428TM38_9HYPO</name>
<organism evidence="1 2">
    <name type="scientific">Fusarium oligoseptatum</name>
    <dbReference type="NCBI Taxonomy" id="2604345"/>
    <lineage>
        <taxon>Eukaryota</taxon>
        <taxon>Fungi</taxon>
        <taxon>Dikarya</taxon>
        <taxon>Ascomycota</taxon>
        <taxon>Pezizomycotina</taxon>
        <taxon>Sordariomycetes</taxon>
        <taxon>Hypocreomycetidae</taxon>
        <taxon>Hypocreales</taxon>
        <taxon>Nectriaceae</taxon>
        <taxon>Fusarium</taxon>
        <taxon>Fusarium solani species complex</taxon>
    </lineage>
</organism>
<dbReference type="AlphaFoldDB" id="A0A428TM38"/>
<gene>
    <name evidence="1" type="ORF">CEP52_007607</name>
</gene>
<sequence>MDQNCAAFTLLSDFIKESKRKKPEYAALAGMADAMTQGQGGDVVVVVIGTTGRVPAAAPIYCLRTQLRMATGLFELCHAEVYSDLPFQYGPGCDVSLPLILHRSPVGGLPLEEVLRPEAPSHGLEE</sequence>
<comment type="caution">
    <text evidence="1">The sequence shown here is derived from an EMBL/GenBank/DDBJ whole genome shotgun (WGS) entry which is preliminary data.</text>
</comment>
<dbReference type="EMBL" id="NKCK01000070">
    <property type="protein sequence ID" value="RSM03075.1"/>
    <property type="molecule type" value="Genomic_DNA"/>
</dbReference>
<evidence type="ECO:0000313" key="1">
    <source>
        <dbReference type="EMBL" id="RSM03075.1"/>
    </source>
</evidence>
<reference evidence="1 2" key="1">
    <citation type="submission" date="2017-06" db="EMBL/GenBank/DDBJ databases">
        <title>Comparative genomic analysis of Ambrosia Fusariam Clade fungi.</title>
        <authorList>
            <person name="Stajich J.E."/>
            <person name="Carrillo J."/>
            <person name="Kijimoto T."/>
            <person name="Eskalen A."/>
            <person name="O'Donnell K."/>
            <person name="Kasson M."/>
        </authorList>
    </citation>
    <scope>NUCLEOTIDE SEQUENCE [LARGE SCALE GENOMIC DNA]</scope>
    <source>
        <strain evidence="1 2">NRRL62579</strain>
    </source>
</reference>
<keyword evidence="2" id="KW-1185">Reference proteome</keyword>
<protein>
    <submittedName>
        <fullName evidence="1">Uncharacterized protein</fullName>
    </submittedName>
</protein>
<evidence type="ECO:0000313" key="2">
    <source>
        <dbReference type="Proteomes" id="UP000287144"/>
    </source>
</evidence>
<dbReference type="Proteomes" id="UP000287144">
    <property type="component" value="Unassembled WGS sequence"/>
</dbReference>
<accession>A0A428TM38</accession>
<proteinExistence type="predicted"/>